<reference evidence="2" key="2">
    <citation type="submission" date="2015-01" db="EMBL/GenBank/DDBJ databases">
        <title>Evolutionary Origins and Diversification of the Mycorrhizal Mutualists.</title>
        <authorList>
            <consortium name="DOE Joint Genome Institute"/>
            <consortium name="Mycorrhizal Genomics Consortium"/>
            <person name="Kohler A."/>
            <person name="Kuo A."/>
            <person name="Nagy L.G."/>
            <person name="Floudas D."/>
            <person name="Copeland A."/>
            <person name="Barry K.W."/>
            <person name="Cichocki N."/>
            <person name="Veneault-Fourrey C."/>
            <person name="LaButti K."/>
            <person name="Lindquist E.A."/>
            <person name="Lipzen A."/>
            <person name="Lundell T."/>
            <person name="Morin E."/>
            <person name="Murat C."/>
            <person name="Riley R."/>
            <person name="Ohm R."/>
            <person name="Sun H."/>
            <person name="Tunlid A."/>
            <person name="Henrissat B."/>
            <person name="Grigoriev I.V."/>
            <person name="Hibbett D.S."/>
            <person name="Martin F."/>
        </authorList>
    </citation>
    <scope>NUCLEOTIDE SEQUENCE [LARGE SCALE GENOMIC DNA]</scope>
    <source>
        <strain evidence="2">Ve08.2h10</strain>
    </source>
</reference>
<dbReference type="OrthoDB" id="2158839at2759"/>
<dbReference type="InParanoid" id="A0A0D0BPG9"/>
<dbReference type="AlphaFoldDB" id="A0A0D0BPG9"/>
<evidence type="ECO:0000313" key="1">
    <source>
        <dbReference type="EMBL" id="KIK73422.1"/>
    </source>
</evidence>
<dbReference type="Proteomes" id="UP000054538">
    <property type="component" value="Unassembled WGS sequence"/>
</dbReference>
<protein>
    <submittedName>
        <fullName evidence="1">Unplaced genomic scaffold scaffold_4945, whole genome shotgun sequence</fullName>
    </submittedName>
</protein>
<proteinExistence type="predicted"/>
<feature type="non-terminal residue" evidence="1">
    <location>
        <position position="1"/>
    </location>
</feature>
<dbReference type="EMBL" id="KN829767">
    <property type="protein sequence ID" value="KIK73422.1"/>
    <property type="molecule type" value="Genomic_DNA"/>
</dbReference>
<gene>
    <name evidence="1" type="ORF">PAXRUDRAFT_96930</name>
</gene>
<reference evidence="1 2" key="1">
    <citation type="submission" date="2014-04" db="EMBL/GenBank/DDBJ databases">
        <authorList>
            <consortium name="DOE Joint Genome Institute"/>
            <person name="Kuo A."/>
            <person name="Kohler A."/>
            <person name="Jargeat P."/>
            <person name="Nagy L.G."/>
            <person name="Floudas D."/>
            <person name="Copeland A."/>
            <person name="Barry K.W."/>
            <person name="Cichocki N."/>
            <person name="Veneault-Fourrey C."/>
            <person name="LaButti K."/>
            <person name="Lindquist E.A."/>
            <person name="Lipzen A."/>
            <person name="Lundell T."/>
            <person name="Morin E."/>
            <person name="Murat C."/>
            <person name="Sun H."/>
            <person name="Tunlid A."/>
            <person name="Henrissat B."/>
            <person name="Grigoriev I.V."/>
            <person name="Hibbett D.S."/>
            <person name="Martin F."/>
            <person name="Nordberg H.P."/>
            <person name="Cantor M.N."/>
            <person name="Hua S.X."/>
        </authorList>
    </citation>
    <scope>NUCLEOTIDE SEQUENCE [LARGE SCALE GENOMIC DNA]</scope>
    <source>
        <strain evidence="1 2">Ve08.2h10</strain>
    </source>
</reference>
<accession>A0A0D0BPG9</accession>
<organism evidence="1 2">
    <name type="scientific">Paxillus rubicundulus Ve08.2h10</name>
    <dbReference type="NCBI Taxonomy" id="930991"/>
    <lineage>
        <taxon>Eukaryota</taxon>
        <taxon>Fungi</taxon>
        <taxon>Dikarya</taxon>
        <taxon>Basidiomycota</taxon>
        <taxon>Agaricomycotina</taxon>
        <taxon>Agaricomycetes</taxon>
        <taxon>Agaricomycetidae</taxon>
        <taxon>Boletales</taxon>
        <taxon>Paxilineae</taxon>
        <taxon>Paxillaceae</taxon>
        <taxon>Paxillus</taxon>
    </lineage>
</organism>
<sequence length="86" mass="9502">GILPCCTVCLGRHAHCTADCNTACTWDNLFDTFTKRIHKALYSKTNLCLCTKWQRSKGCTEHHVLHHICSGCGTVTHGAQSCPRAQ</sequence>
<keyword evidence="2" id="KW-1185">Reference proteome</keyword>
<evidence type="ECO:0000313" key="2">
    <source>
        <dbReference type="Proteomes" id="UP000054538"/>
    </source>
</evidence>
<dbReference type="HOGENOM" id="CLU_131643_2_0_1"/>
<feature type="non-terminal residue" evidence="1">
    <location>
        <position position="86"/>
    </location>
</feature>
<name>A0A0D0BPG9_9AGAM</name>